<dbReference type="PANTHER" id="PTHR43301:SF3">
    <property type="entry name" value="ARABINAN ENDO-1,5-ALPHA-L-ARABINOSIDASE A-RELATED"/>
    <property type="match status" value="1"/>
</dbReference>
<organism evidence="6 7">
    <name type="scientific">Blautia argi</name>
    <dbReference type="NCBI Taxonomy" id="1912897"/>
    <lineage>
        <taxon>Bacteria</taxon>
        <taxon>Bacillati</taxon>
        <taxon>Bacillota</taxon>
        <taxon>Clostridia</taxon>
        <taxon>Lachnospirales</taxon>
        <taxon>Lachnospiraceae</taxon>
        <taxon>Blautia</taxon>
    </lineage>
</organism>
<dbReference type="PANTHER" id="PTHR43301">
    <property type="entry name" value="ARABINAN ENDO-1,5-ALPHA-L-ARABINOSIDASE"/>
    <property type="match status" value="1"/>
</dbReference>
<keyword evidence="6" id="KW-0119">Carbohydrate metabolism</keyword>
<dbReference type="InterPro" id="IPR023296">
    <property type="entry name" value="Glyco_hydro_beta-prop_sf"/>
</dbReference>
<keyword evidence="3 5" id="KW-0378">Hydrolase</keyword>
<keyword evidence="6" id="KW-0624">Polysaccharide degradation</keyword>
<keyword evidence="6" id="KW-0858">Xylan degradation</keyword>
<evidence type="ECO:0000313" key="6">
    <source>
        <dbReference type="EMBL" id="AWY96880.1"/>
    </source>
</evidence>
<accession>A0A2Z4U7B3</accession>
<evidence type="ECO:0000256" key="5">
    <source>
        <dbReference type="RuleBase" id="RU361187"/>
    </source>
</evidence>
<comment type="pathway">
    <text evidence="1">Glycan metabolism; L-arabinan degradation.</text>
</comment>
<dbReference type="Pfam" id="PF04616">
    <property type="entry name" value="Glyco_hydro_43"/>
    <property type="match status" value="1"/>
</dbReference>
<dbReference type="EMBL" id="CP030280">
    <property type="protein sequence ID" value="AWY96880.1"/>
    <property type="molecule type" value="Genomic_DNA"/>
</dbReference>
<name>A0A2Z4U7B3_9FIRM</name>
<dbReference type="Proteomes" id="UP000250003">
    <property type="component" value="Chromosome"/>
</dbReference>
<dbReference type="Gene3D" id="2.115.10.20">
    <property type="entry name" value="Glycosyl hydrolase domain, family 43"/>
    <property type="match status" value="1"/>
</dbReference>
<evidence type="ECO:0000256" key="3">
    <source>
        <dbReference type="ARBA" id="ARBA00022801"/>
    </source>
</evidence>
<reference evidence="7" key="1">
    <citation type="submission" date="2018-06" db="EMBL/GenBank/DDBJ databases">
        <title>Description of Blautia argi sp. nov., a new anaerobic isolated from dog feces.</title>
        <authorList>
            <person name="Chang Y.-H."/>
            <person name="Paek J."/>
            <person name="Shin Y."/>
        </authorList>
    </citation>
    <scope>NUCLEOTIDE SEQUENCE [LARGE SCALE GENOMIC DNA]</scope>
    <source>
        <strain evidence="7">KCTC 15426</strain>
    </source>
</reference>
<keyword evidence="4 5" id="KW-0326">Glycosidase</keyword>
<sequence>MDMKNAGYLFCFFTGKEKNEKDEQVYFALSRDGLHWEDLNGQKPLLCSEIGTKGVRDPFLIRLEDKKKYIIIATDLHIASGTSWEEAVHNGSTKLVCWESSDLLHWSEPYFFDTEMADAGCVWAPEAVYDRENGCYMVFWSAMTERNGEKRHRVYASRTKDFHNFSKAFLYLEKDTDIIDMTIVYEDGEYYRFYKDEENAEIHMDHAKRLMDKFIPVEKPFSEKPEGVEGPAVFPLGNKKGWCLLLDYFREQKGYVPFVTEKLSGAKFKELPEECYNFGRLKKRHGSILNLTQEEWSRFEKLR</sequence>
<evidence type="ECO:0000256" key="1">
    <source>
        <dbReference type="ARBA" id="ARBA00004834"/>
    </source>
</evidence>
<dbReference type="KEGG" id="blau:DQQ01_00390"/>
<dbReference type="InterPro" id="IPR006710">
    <property type="entry name" value="Glyco_hydro_43"/>
</dbReference>
<dbReference type="InterPro" id="IPR050727">
    <property type="entry name" value="GH43_arabinanases"/>
</dbReference>
<dbReference type="OrthoDB" id="9758923at2"/>
<evidence type="ECO:0000256" key="4">
    <source>
        <dbReference type="ARBA" id="ARBA00023295"/>
    </source>
</evidence>
<dbReference type="AlphaFoldDB" id="A0A2Z4U7B3"/>
<dbReference type="GO" id="GO:0045493">
    <property type="term" value="P:xylan catabolic process"/>
    <property type="evidence" value="ECO:0007669"/>
    <property type="project" value="UniProtKB-KW"/>
</dbReference>
<protein>
    <submittedName>
        <fullName evidence="6">1,4-beta-xylanase</fullName>
    </submittedName>
</protein>
<evidence type="ECO:0000313" key="7">
    <source>
        <dbReference type="Proteomes" id="UP000250003"/>
    </source>
</evidence>
<proteinExistence type="inferred from homology"/>
<keyword evidence="7" id="KW-1185">Reference proteome</keyword>
<dbReference type="GO" id="GO:0004553">
    <property type="term" value="F:hydrolase activity, hydrolyzing O-glycosyl compounds"/>
    <property type="evidence" value="ECO:0007669"/>
    <property type="project" value="InterPro"/>
</dbReference>
<dbReference type="SUPFAM" id="SSF75005">
    <property type="entry name" value="Arabinanase/levansucrase/invertase"/>
    <property type="match status" value="2"/>
</dbReference>
<comment type="similarity">
    <text evidence="2 5">Belongs to the glycosyl hydrolase 43 family.</text>
</comment>
<dbReference type="CDD" id="cd08983">
    <property type="entry name" value="GH43_Bt3655-like"/>
    <property type="match status" value="1"/>
</dbReference>
<evidence type="ECO:0000256" key="2">
    <source>
        <dbReference type="ARBA" id="ARBA00009865"/>
    </source>
</evidence>
<gene>
    <name evidence="6" type="ORF">DQQ01_00390</name>
</gene>